<gene>
    <name evidence="1" type="ORF">PGRI_003180</name>
</gene>
<dbReference type="EMBL" id="LHQR01000014">
    <property type="protein sequence ID" value="KXG53268.1"/>
    <property type="molecule type" value="Genomic_DNA"/>
</dbReference>
<dbReference type="OrthoDB" id="5401170at2759"/>
<sequence>MSTSQQYLNGLEGQQVTLNPHPQAPVEFPTGHWIIIEKLQERAYPLTQDDIDIDIDRRPPCVQGKFLCALSLPEGPPVVAFLRIFKQIPITGTELQRPDVRATQAARCDHPTELDALLAVKEHNLKFKGQSITPRVIGYRHDEQDQHDLVPGGYLVYLAWEKVPGVSLDHKTFWDAPFSTRQSIRETFVNIYTQLIKSGYDPSPPMLSKIIYDWTSGDMHISGFNSAVEIDKTKQWTDLFFVAFGLVQYTTAFDQVFPVTNPDAQTDINGWKW</sequence>
<comment type="caution">
    <text evidence="1">The sequence shown here is derived from an EMBL/GenBank/DDBJ whole genome shotgun (WGS) entry which is preliminary data.</text>
</comment>
<evidence type="ECO:0000313" key="2">
    <source>
        <dbReference type="Proteomes" id="UP000070168"/>
    </source>
</evidence>
<keyword evidence="2" id="KW-1185">Reference proteome</keyword>
<dbReference type="AlphaFoldDB" id="A0A135LWB9"/>
<dbReference type="OMA" id="PAHPNIE"/>
<accession>A0A135LWB9</accession>
<dbReference type="RefSeq" id="XP_040651803.1">
    <property type="nucleotide sequence ID" value="XM_040788031.1"/>
</dbReference>
<organism evidence="1 2">
    <name type="scientific">Penicillium patulum</name>
    <name type="common">Penicillium griseofulvum</name>
    <dbReference type="NCBI Taxonomy" id="5078"/>
    <lineage>
        <taxon>Eukaryota</taxon>
        <taxon>Fungi</taxon>
        <taxon>Dikarya</taxon>
        <taxon>Ascomycota</taxon>
        <taxon>Pezizomycotina</taxon>
        <taxon>Eurotiomycetes</taxon>
        <taxon>Eurotiomycetidae</taxon>
        <taxon>Eurotiales</taxon>
        <taxon>Aspergillaceae</taxon>
        <taxon>Penicillium</taxon>
    </lineage>
</organism>
<protein>
    <submittedName>
        <fullName evidence="1">Uncharacterized protein</fullName>
    </submittedName>
</protein>
<proteinExistence type="predicted"/>
<name>A0A135LWB9_PENPA</name>
<dbReference type="GeneID" id="63703331"/>
<evidence type="ECO:0000313" key="1">
    <source>
        <dbReference type="EMBL" id="KXG53268.1"/>
    </source>
</evidence>
<dbReference type="Proteomes" id="UP000070168">
    <property type="component" value="Unassembled WGS sequence"/>
</dbReference>
<reference evidence="1 2" key="1">
    <citation type="journal article" date="2016" name="BMC Genomics">
        <title>Genome sequencing and secondary metabolism of the postharvest pathogen Penicillium griseofulvum.</title>
        <authorList>
            <person name="Banani H."/>
            <person name="Marcet-Houben M."/>
            <person name="Ballester A.R."/>
            <person name="Abbruscato P."/>
            <person name="Gonzalez-Candelas L."/>
            <person name="Gabaldon T."/>
            <person name="Spadaro D."/>
        </authorList>
    </citation>
    <scope>NUCLEOTIDE SEQUENCE [LARGE SCALE GENOMIC DNA]</scope>
    <source>
        <strain evidence="1 2">PG3</strain>
    </source>
</reference>